<keyword evidence="3" id="KW-1003">Cell membrane</keyword>
<dbReference type="PROSITE" id="PS51846">
    <property type="entry name" value="CNNM"/>
    <property type="match status" value="1"/>
</dbReference>
<accession>A0A212LP50</accession>
<dbReference type="Pfam" id="PF03471">
    <property type="entry name" value="CorC_HlyC"/>
    <property type="match status" value="1"/>
</dbReference>
<dbReference type="InterPro" id="IPR044751">
    <property type="entry name" value="Ion_transp-like_CBS"/>
</dbReference>
<protein>
    <submittedName>
        <fullName evidence="14">Uncharacterized protein</fullName>
    </submittedName>
</protein>
<dbReference type="SUPFAM" id="SSF54631">
    <property type="entry name" value="CBS-domain pair"/>
    <property type="match status" value="1"/>
</dbReference>
<evidence type="ECO:0000256" key="11">
    <source>
        <dbReference type="SAM" id="Phobius"/>
    </source>
</evidence>
<feature type="transmembrane region" description="Helical" evidence="11">
    <location>
        <begin position="100"/>
        <end position="125"/>
    </location>
</feature>
<feature type="transmembrane region" description="Helical" evidence="11">
    <location>
        <begin position="137"/>
        <end position="159"/>
    </location>
</feature>
<dbReference type="PANTHER" id="PTHR43099">
    <property type="entry name" value="UPF0053 PROTEIN YRKA"/>
    <property type="match status" value="1"/>
</dbReference>
<proteinExistence type="inferred from homology"/>
<feature type="transmembrane region" description="Helical" evidence="11">
    <location>
        <begin position="60"/>
        <end position="80"/>
    </location>
</feature>
<evidence type="ECO:0000256" key="8">
    <source>
        <dbReference type="ARBA" id="ARBA00023136"/>
    </source>
</evidence>
<comment type="subcellular location">
    <subcellularLocation>
        <location evidence="1">Cell membrane</location>
        <topology evidence="1">Multi-pass membrane protein</topology>
    </subcellularLocation>
</comment>
<name>A0A212LP50_9FIRM</name>
<evidence type="ECO:0000256" key="2">
    <source>
        <dbReference type="ARBA" id="ARBA00006337"/>
    </source>
</evidence>
<dbReference type="EMBL" id="FMJE01000002">
    <property type="protein sequence ID" value="SCM79353.1"/>
    <property type="molecule type" value="Genomic_DNA"/>
</dbReference>
<reference evidence="14" key="1">
    <citation type="submission" date="2016-08" db="EMBL/GenBank/DDBJ databases">
        <authorList>
            <person name="Seilhamer J.J."/>
        </authorList>
    </citation>
    <scope>NUCLEOTIDE SEQUENCE</scope>
    <source>
        <strain evidence="14">86</strain>
    </source>
</reference>
<evidence type="ECO:0000256" key="4">
    <source>
        <dbReference type="ARBA" id="ARBA00022692"/>
    </source>
</evidence>
<keyword evidence="7 9" id="KW-0129">CBS domain</keyword>
<dbReference type="InterPro" id="IPR002550">
    <property type="entry name" value="CNNM"/>
</dbReference>
<evidence type="ECO:0000256" key="5">
    <source>
        <dbReference type="ARBA" id="ARBA00022737"/>
    </source>
</evidence>
<dbReference type="FunFam" id="3.10.580.10:FF:000002">
    <property type="entry name" value="Magnesium/cobalt efflux protein CorC"/>
    <property type="match status" value="1"/>
</dbReference>
<dbReference type="InterPro" id="IPR051676">
    <property type="entry name" value="UPF0053_domain"/>
</dbReference>
<dbReference type="Gene3D" id="3.10.580.10">
    <property type="entry name" value="CBS-domain"/>
    <property type="match status" value="1"/>
</dbReference>
<dbReference type="Gene3D" id="3.30.465.10">
    <property type="match status" value="1"/>
</dbReference>
<evidence type="ECO:0000256" key="10">
    <source>
        <dbReference type="PROSITE-ProRule" id="PRU01193"/>
    </source>
</evidence>
<dbReference type="SMART" id="SM01091">
    <property type="entry name" value="CorC_HlyC"/>
    <property type="match status" value="1"/>
</dbReference>
<dbReference type="GO" id="GO:0050660">
    <property type="term" value="F:flavin adenine dinucleotide binding"/>
    <property type="evidence" value="ECO:0007669"/>
    <property type="project" value="InterPro"/>
</dbReference>
<dbReference type="CDD" id="cd04590">
    <property type="entry name" value="CBS_pair_CorC_HlyC_assoc"/>
    <property type="match status" value="1"/>
</dbReference>
<feature type="transmembrane region" description="Helical" evidence="11">
    <location>
        <begin position="6"/>
        <end position="30"/>
    </location>
</feature>
<dbReference type="InterPro" id="IPR016169">
    <property type="entry name" value="FAD-bd_PCMH_sub2"/>
</dbReference>
<dbReference type="GO" id="GO:0005886">
    <property type="term" value="C:plasma membrane"/>
    <property type="evidence" value="ECO:0007669"/>
    <property type="project" value="UniProtKB-SubCell"/>
</dbReference>
<dbReference type="InterPro" id="IPR005170">
    <property type="entry name" value="Transptr-assoc_dom"/>
</dbReference>
<dbReference type="PROSITE" id="PS51371">
    <property type="entry name" value="CBS"/>
    <property type="match status" value="2"/>
</dbReference>
<keyword evidence="5" id="KW-0677">Repeat</keyword>
<dbReference type="AlphaFoldDB" id="A0A212LP50"/>
<feature type="domain" description="CNNM transmembrane" evidence="13">
    <location>
        <begin position="1"/>
        <end position="204"/>
    </location>
</feature>
<evidence type="ECO:0000259" key="12">
    <source>
        <dbReference type="PROSITE" id="PS51371"/>
    </source>
</evidence>
<feature type="domain" description="CBS" evidence="12">
    <location>
        <begin position="288"/>
        <end position="345"/>
    </location>
</feature>
<evidence type="ECO:0000256" key="3">
    <source>
        <dbReference type="ARBA" id="ARBA00022475"/>
    </source>
</evidence>
<evidence type="ECO:0000259" key="13">
    <source>
        <dbReference type="PROSITE" id="PS51846"/>
    </source>
</evidence>
<dbReference type="InterPro" id="IPR000644">
    <property type="entry name" value="CBS_dom"/>
</dbReference>
<feature type="domain" description="CBS" evidence="12">
    <location>
        <begin position="223"/>
        <end position="282"/>
    </location>
</feature>
<keyword evidence="6 10" id="KW-1133">Transmembrane helix</keyword>
<evidence type="ECO:0000313" key="14">
    <source>
        <dbReference type="EMBL" id="SCM79353.1"/>
    </source>
</evidence>
<organism evidence="14">
    <name type="scientific">uncultured Sporomusa sp</name>
    <dbReference type="NCBI Taxonomy" id="307249"/>
    <lineage>
        <taxon>Bacteria</taxon>
        <taxon>Bacillati</taxon>
        <taxon>Bacillota</taxon>
        <taxon>Negativicutes</taxon>
        <taxon>Selenomonadales</taxon>
        <taxon>Sporomusaceae</taxon>
        <taxon>Sporomusa</taxon>
        <taxon>environmental samples</taxon>
    </lineage>
</organism>
<evidence type="ECO:0000256" key="1">
    <source>
        <dbReference type="ARBA" id="ARBA00004651"/>
    </source>
</evidence>
<keyword evidence="8 10" id="KW-0472">Membrane</keyword>
<dbReference type="PANTHER" id="PTHR43099:SF2">
    <property type="entry name" value="UPF0053 PROTEIN YRKA"/>
    <property type="match status" value="1"/>
</dbReference>
<evidence type="ECO:0000256" key="9">
    <source>
        <dbReference type="PROSITE-ProRule" id="PRU00703"/>
    </source>
</evidence>
<dbReference type="InterPro" id="IPR036318">
    <property type="entry name" value="FAD-bd_PCMH-like_sf"/>
</dbReference>
<dbReference type="SUPFAM" id="SSF56176">
    <property type="entry name" value="FAD-binding/transporter-associated domain-like"/>
    <property type="match status" value="1"/>
</dbReference>
<sequence length="441" mass="49347">MVASDSINLFIVILLIAATAFFVAAEFAMVKIRESKIQQLINEGNASANKAMHVINNLDGYLSACQLGITLTALGLGWIGEPTVAGLVEPLLTSLGLGKQAVGIVSFLIGFSTISFLHVVVGELAPKSLAIQRAEGVALFVSGPLIWFHKIMYPAIWLLNGAANTLIRWVGLRNIGEHQGIHSEEEIRMLLLQSHEGGEINQSELELTSNIFEMNEKIALDIMIPRTSMVCMFDDLPIEKNFEIIAQEQFARYPVCLEDKDHIIGYIHTKDLLTICLRNEKITSIKQFYREPLFIYEFTPAVEILQQMQKQRKQLAIVLDEYGGTAGVVALEDVLEEIVGEIEDEYDIDDVPPVFELGAGHYSIDARESIIDVQQILNITMETENIHTLGGWFINQYRGKLEKDAEILHEGYRFKVVEIEGNSIFRFEVKAEQTDEVAPIL</sequence>
<keyword evidence="4 10" id="KW-0812">Transmembrane</keyword>
<dbReference type="Pfam" id="PF00571">
    <property type="entry name" value="CBS"/>
    <property type="match status" value="2"/>
</dbReference>
<gene>
    <name evidence="14" type="ORF">KL86SPO_20526</name>
</gene>
<dbReference type="InterPro" id="IPR046342">
    <property type="entry name" value="CBS_dom_sf"/>
</dbReference>
<evidence type="ECO:0000256" key="7">
    <source>
        <dbReference type="ARBA" id="ARBA00023122"/>
    </source>
</evidence>
<evidence type="ECO:0000256" key="6">
    <source>
        <dbReference type="ARBA" id="ARBA00022989"/>
    </source>
</evidence>
<dbReference type="RefSeq" id="WP_288183501.1">
    <property type="nucleotide sequence ID" value="NZ_LT608335.1"/>
</dbReference>
<dbReference type="Pfam" id="PF01595">
    <property type="entry name" value="CNNM"/>
    <property type="match status" value="1"/>
</dbReference>
<comment type="similarity">
    <text evidence="2">Belongs to the UPF0053 family.</text>
</comment>